<comment type="caution">
    <text evidence="5">The sequence shown here is derived from an EMBL/GenBank/DDBJ whole genome shotgun (WGS) entry which is preliminary data.</text>
</comment>
<dbReference type="OrthoDB" id="809632at2759"/>
<dbReference type="InterPro" id="IPR013149">
    <property type="entry name" value="ADH-like_C"/>
</dbReference>
<dbReference type="PANTHER" id="PTHR43205:SF7">
    <property type="entry name" value="PROSTAGLANDIN REDUCTASE 1"/>
    <property type="match status" value="1"/>
</dbReference>
<keyword evidence="2" id="KW-0560">Oxidoreductase</keyword>
<reference evidence="5" key="1">
    <citation type="submission" date="2021-06" db="EMBL/GenBank/DDBJ databases">
        <authorList>
            <person name="Hodson N. C."/>
            <person name="Mongue J. A."/>
            <person name="Jaron S. K."/>
        </authorList>
    </citation>
    <scope>NUCLEOTIDE SEQUENCE</scope>
</reference>
<protein>
    <recommendedName>
        <fullName evidence="1">15-oxoprostaglandin 13-reductase</fullName>
        <ecNumber evidence="1">1.3.1.48</ecNumber>
    </recommendedName>
</protein>
<dbReference type="EC" id="1.3.1.48" evidence="1"/>
<gene>
    <name evidence="5" type="ORF">AFUS01_LOCUS33656</name>
</gene>
<evidence type="ECO:0000259" key="3">
    <source>
        <dbReference type="Pfam" id="PF00107"/>
    </source>
</evidence>
<feature type="domain" description="Oxidoreductase N-terminal" evidence="4">
    <location>
        <begin position="1"/>
        <end position="42"/>
    </location>
</feature>
<dbReference type="AlphaFoldDB" id="A0A8J2PHJ4"/>
<name>A0A8J2PHJ4_9HEXA</name>
<feature type="domain" description="Alcohol dehydrogenase-like C-terminal" evidence="3">
    <location>
        <begin position="96"/>
        <end position="230"/>
    </location>
</feature>
<dbReference type="EMBL" id="CAJVCH010529479">
    <property type="protein sequence ID" value="CAG7823438.1"/>
    <property type="molecule type" value="Genomic_DNA"/>
</dbReference>
<dbReference type="InterPro" id="IPR045010">
    <property type="entry name" value="MDR_fam"/>
</dbReference>
<dbReference type="GO" id="GO:0006693">
    <property type="term" value="P:prostaglandin metabolic process"/>
    <property type="evidence" value="ECO:0007669"/>
    <property type="project" value="TreeGrafter"/>
</dbReference>
<accession>A0A8J2PHJ4</accession>
<evidence type="ECO:0000313" key="5">
    <source>
        <dbReference type="EMBL" id="CAG7823438.1"/>
    </source>
</evidence>
<dbReference type="PANTHER" id="PTHR43205">
    <property type="entry name" value="PROSTAGLANDIN REDUCTASE"/>
    <property type="match status" value="1"/>
</dbReference>
<keyword evidence="6" id="KW-1185">Reference proteome</keyword>
<dbReference type="Proteomes" id="UP000708208">
    <property type="component" value="Unassembled WGS sequence"/>
</dbReference>
<evidence type="ECO:0000256" key="1">
    <source>
        <dbReference type="ARBA" id="ARBA00011981"/>
    </source>
</evidence>
<proteinExistence type="predicted"/>
<dbReference type="Pfam" id="PF16884">
    <property type="entry name" value="ADH_N_2"/>
    <property type="match status" value="1"/>
</dbReference>
<evidence type="ECO:0000256" key="2">
    <source>
        <dbReference type="ARBA" id="ARBA00023002"/>
    </source>
</evidence>
<dbReference type="FunFam" id="3.40.50.720:FF:000121">
    <property type="entry name" value="Prostaglandin reductase 2"/>
    <property type="match status" value="1"/>
</dbReference>
<dbReference type="Pfam" id="PF00107">
    <property type="entry name" value="ADH_zinc_N"/>
    <property type="match status" value="1"/>
</dbReference>
<dbReference type="InterPro" id="IPR041694">
    <property type="entry name" value="ADH_N_2"/>
</dbReference>
<evidence type="ECO:0000313" key="6">
    <source>
        <dbReference type="Proteomes" id="UP000708208"/>
    </source>
</evidence>
<sequence>MVGSQIAEVLKSRHPRFPEGSKVVAYVGWRDLTICSPDKMKAVFSGVLPLPDLKGLPNSYALGAVGMTGLAAYFGLLKLCQPKAGDTVVVSTAGGAVGSLVGQIAKIKGCKVVGFAGTDEKVKWIKEELGFDFAFNYKEVHLDSILKKFAVEGVDCYFDNVGGEFTYTVTRNMNEFGRIAICGAISTYNEDAKNNKVPFDYASMVYKQIRMEGFMINRWFNEWKDATLQLAQWIHEFDDNSQNPLSSEANARFYPAPPFRFPPSPPQPLLSRRVE</sequence>
<organism evidence="5 6">
    <name type="scientific">Allacma fusca</name>
    <dbReference type="NCBI Taxonomy" id="39272"/>
    <lineage>
        <taxon>Eukaryota</taxon>
        <taxon>Metazoa</taxon>
        <taxon>Ecdysozoa</taxon>
        <taxon>Arthropoda</taxon>
        <taxon>Hexapoda</taxon>
        <taxon>Collembola</taxon>
        <taxon>Symphypleona</taxon>
        <taxon>Sminthuridae</taxon>
        <taxon>Allacma</taxon>
    </lineage>
</organism>
<dbReference type="GO" id="GO:0047522">
    <property type="term" value="F:15-oxoprostaglandin 13-reductase [NAD(P)+] activity"/>
    <property type="evidence" value="ECO:0007669"/>
    <property type="project" value="UniProtKB-EC"/>
</dbReference>
<evidence type="ECO:0000259" key="4">
    <source>
        <dbReference type="Pfam" id="PF16884"/>
    </source>
</evidence>